<dbReference type="RefSeq" id="WP_092870429.1">
    <property type="nucleotide sequence ID" value="NZ_FOJY01000003.1"/>
</dbReference>
<dbReference type="OrthoDB" id="9769893at2"/>
<protein>
    <submittedName>
        <fullName evidence="4">PEGA domain-containing protein</fullName>
    </submittedName>
</protein>
<reference evidence="4 5" key="1">
    <citation type="submission" date="2016-10" db="EMBL/GenBank/DDBJ databases">
        <authorList>
            <person name="de Groot N.N."/>
        </authorList>
    </citation>
    <scope>NUCLEOTIDE SEQUENCE [LARGE SCALE GENOMIC DNA]</scope>
    <source>
        <strain evidence="4 5">DSM 5522</strain>
    </source>
</reference>
<name>A0A1I0W1W6_9FIRM</name>
<dbReference type="STRING" id="1120918.SAMN05216249_10330"/>
<evidence type="ECO:0000259" key="3">
    <source>
        <dbReference type="Pfam" id="PF08308"/>
    </source>
</evidence>
<evidence type="ECO:0000256" key="2">
    <source>
        <dbReference type="SAM" id="SignalP"/>
    </source>
</evidence>
<feature type="chain" id="PRO_5039047182" evidence="2">
    <location>
        <begin position="21"/>
        <end position="467"/>
    </location>
</feature>
<feature type="compositionally biased region" description="Low complexity" evidence="1">
    <location>
        <begin position="342"/>
        <end position="388"/>
    </location>
</feature>
<sequence length="467" mass="52243">MKRHFYVNLLLFLLSFTLWGCTLDEPAVNVNNESDIAISEMVSNKNNADVKDGIVTDIDKTKQKISVYSLSSGTGKSYVYNNATFFKNAEEEIIPIENITLGMVVDVSYRLRDSTIKVLQISKDAWKMESSDSFELDTSKYAVKINGSNYRYMDESQIFSADQKISIDQINKIDELCIRGVGKRIYSIVVTRGHGLLKIVNQDKLLGGWLQINDDIIQTITADMSFVLLEGSYTVNMSKDGVGGTQEINIERDKELDLDASTFNIDTNDYGKVTFVISPQEAKDGAKLTVDDTEYKVDDIVKLKYGYHKVVVESSGYKKREMVIRVEKESLSLGINLESDGSSNSGDNNNNNNNQNSGNNNNNSSNNTNNNNNNTNNNSNNNNNNNKNNDSEQKESKYKITIAAPEDAKVYLDGVYKGMIPVSFEKVTGSHTITLRKDGCKSKTYSLDVKEEDSNSTYSFPELEKDS</sequence>
<organism evidence="4 5">
    <name type="scientific">Acetitomaculum ruminis DSM 5522</name>
    <dbReference type="NCBI Taxonomy" id="1120918"/>
    <lineage>
        <taxon>Bacteria</taxon>
        <taxon>Bacillati</taxon>
        <taxon>Bacillota</taxon>
        <taxon>Clostridia</taxon>
        <taxon>Lachnospirales</taxon>
        <taxon>Lachnospiraceae</taxon>
        <taxon>Acetitomaculum</taxon>
    </lineage>
</organism>
<feature type="signal peptide" evidence="2">
    <location>
        <begin position="1"/>
        <end position="20"/>
    </location>
</feature>
<dbReference type="Pfam" id="PF08308">
    <property type="entry name" value="PEGA"/>
    <property type="match status" value="1"/>
</dbReference>
<evidence type="ECO:0000313" key="5">
    <source>
        <dbReference type="Proteomes" id="UP000198838"/>
    </source>
</evidence>
<dbReference type="Proteomes" id="UP000198838">
    <property type="component" value="Unassembled WGS sequence"/>
</dbReference>
<accession>A0A1I0W1W6</accession>
<dbReference type="InterPro" id="IPR013229">
    <property type="entry name" value="PEGA"/>
</dbReference>
<gene>
    <name evidence="4" type="ORF">SAMN05216249_10330</name>
</gene>
<feature type="region of interest" description="Disordered" evidence="1">
    <location>
        <begin position="337"/>
        <end position="396"/>
    </location>
</feature>
<keyword evidence="2" id="KW-0732">Signal</keyword>
<proteinExistence type="predicted"/>
<dbReference type="EMBL" id="FOJY01000003">
    <property type="protein sequence ID" value="SFA82689.1"/>
    <property type="molecule type" value="Genomic_DNA"/>
</dbReference>
<evidence type="ECO:0000313" key="4">
    <source>
        <dbReference type="EMBL" id="SFA82689.1"/>
    </source>
</evidence>
<feature type="domain" description="PEGA" evidence="3">
    <location>
        <begin position="404"/>
        <end position="444"/>
    </location>
</feature>
<keyword evidence="5" id="KW-1185">Reference proteome</keyword>
<dbReference type="AlphaFoldDB" id="A0A1I0W1W6"/>
<evidence type="ECO:0000256" key="1">
    <source>
        <dbReference type="SAM" id="MobiDB-lite"/>
    </source>
</evidence>